<dbReference type="AlphaFoldDB" id="W4VI86"/>
<dbReference type="InterPro" id="IPR004792">
    <property type="entry name" value="BaiN-like"/>
</dbReference>
<sequence>MQCYQRLPADEVIKHIPGNGRFLYSAFSTFDNYDIIDYFEGLGVPLKEEDHGRMFPLSNKSSDVVNALLNQLDEWNVSVRKNTSVNTINFGDTYHEIILDDGTKLVTKAIVIAAGGKAVPHTGSTGDAYPWAQKAGHTITELYPTEVPIVSEEVFIKKKLLQGTALRNISLSVYDNKGKKVISHQMDMLFTHFGISGPVVLRCSQYIVKLLIKGQKNVRVSIDSIPAITVEKITNKIEKLMNENPKKTFKNITKGIVPERYLEFLLNKVDIPHNLKNANISKEKLEQFIENLKDFSFNVHGSLPLEKAFVTGGGISIKEVVPSTMKSKLMHGLYFCGEVLDIHGYTGGYNITAAMVTGRVAGMHAAWESISS</sequence>
<keyword evidence="2" id="KW-0285">Flavoprotein</keyword>
<dbReference type="Pfam" id="PF03486">
    <property type="entry name" value="HI0933_like"/>
    <property type="match status" value="1"/>
</dbReference>
<reference evidence="6 7" key="1">
    <citation type="journal article" date="2014" name="Genome Announc.">
        <title>Draft Genome Sequence of the Boron-Tolerant and Moderately Halotolerant Bacterium Gracilibacillus boraciitolerans JCM 21714T.</title>
        <authorList>
            <person name="Ahmed I."/>
            <person name="Oshima K."/>
            <person name="Suda W."/>
            <person name="Kitamura K."/>
            <person name="Iida T."/>
            <person name="Ohmori Y."/>
            <person name="Fujiwara T."/>
            <person name="Hattori M."/>
            <person name="Ohkuma M."/>
        </authorList>
    </citation>
    <scope>NUCLEOTIDE SEQUENCE [LARGE SCALE GENOMIC DNA]</scope>
    <source>
        <strain evidence="6 7">JCM 21714</strain>
    </source>
</reference>
<accession>W4VI86</accession>
<feature type="domain" description="RsdA/BaiN/AoA(So)-like insert" evidence="5">
    <location>
        <begin position="143"/>
        <end position="310"/>
    </location>
</feature>
<proteinExistence type="predicted"/>
<evidence type="ECO:0000313" key="6">
    <source>
        <dbReference type="EMBL" id="GAE92881.1"/>
    </source>
</evidence>
<dbReference type="EMBL" id="BAVS01000008">
    <property type="protein sequence ID" value="GAE92881.1"/>
    <property type="molecule type" value="Genomic_DNA"/>
</dbReference>
<dbReference type="Proteomes" id="UP000019102">
    <property type="component" value="Unassembled WGS sequence"/>
</dbReference>
<evidence type="ECO:0000256" key="1">
    <source>
        <dbReference type="ARBA" id="ARBA00001974"/>
    </source>
</evidence>
<dbReference type="STRING" id="1298598.JCM21714_1904"/>
<dbReference type="InterPro" id="IPR055178">
    <property type="entry name" value="RsdA/BaiN/AoA(So)-like_dom"/>
</dbReference>
<keyword evidence="3" id="KW-0274">FAD</keyword>
<dbReference type="SUPFAM" id="SSF51905">
    <property type="entry name" value="FAD/NAD(P)-binding domain"/>
    <property type="match status" value="1"/>
</dbReference>
<dbReference type="PANTHER" id="PTHR42887">
    <property type="entry name" value="OS12G0638800 PROTEIN"/>
    <property type="match status" value="1"/>
</dbReference>
<evidence type="ECO:0000313" key="7">
    <source>
        <dbReference type="Proteomes" id="UP000019102"/>
    </source>
</evidence>
<evidence type="ECO:0000256" key="2">
    <source>
        <dbReference type="ARBA" id="ARBA00022630"/>
    </source>
</evidence>
<evidence type="ECO:0000256" key="3">
    <source>
        <dbReference type="ARBA" id="ARBA00022827"/>
    </source>
</evidence>
<keyword evidence="7" id="KW-1185">Reference proteome</keyword>
<comment type="cofactor">
    <cofactor evidence="1">
        <name>FAD</name>
        <dbReference type="ChEBI" id="CHEBI:57692"/>
    </cofactor>
</comment>
<protein>
    <submittedName>
        <fullName evidence="6">Dehydrogenases</fullName>
    </submittedName>
</protein>
<evidence type="ECO:0000259" key="5">
    <source>
        <dbReference type="Pfam" id="PF22780"/>
    </source>
</evidence>
<dbReference type="Gene3D" id="3.50.50.60">
    <property type="entry name" value="FAD/NAD(P)-binding domain"/>
    <property type="match status" value="1"/>
</dbReference>
<dbReference type="NCBIfam" id="TIGR00275">
    <property type="entry name" value="aminoacetone oxidase family FAD-binding enzyme"/>
    <property type="match status" value="1"/>
</dbReference>
<dbReference type="eggNOG" id="COG2081">
    <property type="taxonomic scope" value="Bacteria"/>
</dbReference>
<evidence type="ECO:0000259" key="4">
    <source>
        <dbReference type="Pfam" id="PF03486"/>
    </source>
</evidence>
<dbReference type="InterPro" id="IPR057661">
    <property type="entry name" value="RsdA/BaiN/AoA(So)_Rossmann"/>
</dbReference>
<comment type="caution">
    <text evidence="6">The sequence shown here is derived from an EMBL/GenBank/DDBJ whole genome shotgun (WGS) entry which is preliminary data.</text>
</comment>
<dbReference type="PANTHER" id="PTHR42887:SF2">
    <property type="entry name" value="OS12G0638800 PROTEIN"/>
    <property type="match status" value="1"/>
</dbReference>
<dbReference type="InterPro" id="IPR036188">
    <property type="entry name" value="FAD/NAD-bd_sf"/>
</dbReference>
<name>W4VI86_9BACI</name>
<dbReference type="Pfam" id="PF22780">
    <property type="entry name" value="HI0933_like_1st"/>
    <property type="match status" value="1"/>
</dbReference>
<dbReference type="InterPro" id="IPR023166">
    <property type="entry name" value="BaiN-like_dom_sf"/>
</dbReference>
<organism evidence="6 7">
    <name type="scientific">Gracilibacillus boraciitolerans JCM 21714</name>
    <dbReference type="NCBI Taxonomy" id="1298598"/>
    <lineage>
        <taxon>Bacteria</taxon>
        <taxon>Bacillati</taxon>
        <taxon>Bacillota</taxon>
        <taxon>Bacilli</taxon>
        <taxon>Bacillales</taxon>
        <taxon>Bacillaceae</taxon>
        <taxon>Gracilibacillus</taxon>
    </lineage>
</organism>
<dbReference type="SUPFAM" id="SSF160996">
    <property type="entry name" value="HI0933 insert domain-like"/>
    <property type="match status" value="1"/>
</dbReference>
<feature type="domain" description="RsdA/BaiN/AoA(So)-like Rossmann fold-like" evidence="4">
    <location>
        <begin position="8"/>
        <end position="363"/>
    </location>
</feature>
<gene>
    <name evidence="6" type="ORF">JCM21714_1904</name>
</gene>
<dbReference type="Gene3D" id="1.10.8.260">
    <property type="entry name" value="HI0933 insert domain-like"/>
    <property type="match status" value="1"/>
</dbReference>
<dbReference type="Gene3D" id="2.40.30.10">
    <property type="entry name" value="Translation factors"/>
    <property type="match status" value="1"/>
</dbReference>